<keyword evidence="2 4" id="KW-1133">Transmembrane helix</keyword>
<dbReference type="SUPFAM" id="SSF90123">
    <property type="entry name" value="ABC transporter transmembrane region"/>
    <property type="match status" value="1"/>
</dbReference>
<evidence type="ECO:0000313" key="7">
    <source>
        <dbReference type="Proteomes" id="UP001190700"/>
    </source>
</evidence>
<feature type="transmembrane region" description="Helical" evidence="4">
    <location>
        <begin position="152"/>
        <end position="179"/>
    </location>
</feature>
<dbReference type="AlphaFoldDB" id="A0AAE0F7M5"/>
<dbReference type="PROSITE" id="PS50929">
    <property type="entry name" value="ABC_TM1F"/>
    <property type="match status" value="1"/>
</dbReference>
<dbReference type="Proteomes" id="UP001190700">
    <property type="component" value="Unassembled WGS sequence"/>
</dbReference>
<keyword evidence="7" id="KW-1185">Reference proteome</keyword>
<dbReference type="EMBL" id="LGRX02023499">
    <property type="protein sequence ID" value="KAK3254512.1"/>
    <property type="molecule type" value="Genomic_DNA"/>
</dbReference>
<keyword evidence="3 4" id="KW-0472">Membrane</keyword>
<evidence type="ECO:0000256" key="4">
    <source>
        <dbReference type="SAM" id="Phobius"/>
    </source>
</evidence>
<evidence type="ECO:0000256" key="1">
    <source>
        <dbReference type="ARBA" id="ARBA00022692"/>
    </source>
</evidence>
<organism evidence="6 7">
    <name type="scientific">Cymbomonas tetramitiformis</name>
    <dbReference type="NCBI Taxonomy" id="36881"/>
    <lineage>
        <taxon>Eukaryota</taxon>
        <taxon>Viridiplantae</taxon>
        <taxon>Chlorophyta</taxon>
        <taxon>Pyramimonadophyceae</taxon>
        <taxon>Pyramimonadales</taxon>
        <taxon>Pyramimonadaceae</taxon>
        <taxon>Cymbomonas</taxon>
    </lineage>
</organism>
<proteinExistence type="predicted"/>
<sequence>MVPRGVQWVRMMVPCGVQWVRRMVRRGVQWCIAAIIVMSVWSAVQPLIMSAVLEEALNGNLYLILIFVALLVIGQLTTARAEYWLALMSPAGGCFLPVMQHRLVHHIANTPAMFLETLNVSFIMTMMESDVNVLNLNIDATFQIISMSMRMAALIGMLIFLSPFLSVVVVLGLPLFVVYNQK</sequence>
<comment type="caution">
    <text evidence="6">The sequence shown here is derived from an EMBL/GenBank/DDBJ whole genome shotgun (WGS) entry which is preliminary data.</text>
</comment>
<evidence type="ECO:0000256" key="2">
    <source>
        <dbReference type="ARBA" id="ARBA00022989"/>
    </source>
</evidence>
<evidence type="ECO:0000256" key="3">
    <source>
        <dbReference type="ARBA" id="ARBA00023136"/>
    </source>
</evidence>
<dbReference type="Gene3D" id="1.20.1560.10">
    <property type="entry name" value="ABC transporter type 1, transmembrane domain"/>
    <property type="match status" value="1"/>
</dbReference>
<keyword evidence="1 4" id="KW-0812">Transmembrane</keyword>
<dbReference type="GO" id="GO:0005524">
    <property type="term" value="F:ATP binding"/>
    <property type="evidence" value="ECO:0007669"/>
    <property type="project" value="InterPro"/>
</dbReference>
<gene>
    <name evidence="6" type="ORF">CYMTET_36274</name>
</gene>
<reference evidence="6 7" key="1">
    <citation type="journal article" date="2015" name="Genome Biol. Evol.">
        <title>Comparative Genomics of a Bacterivorous Green Alga Reveals Evolutionary Causalities and Consequences of Phago-Mixotrophic Mode of Nutrition.</title>
        <authorList>
            <person name="Burns J.A."/>
            <person name="Paasch A."/>
            <person name="Narechania A."/>
            <person name="Kim E."/>
        </authorList>
    </citation>
    <scope>NUCLEOTIDE SEQUENCE [LARGE SCALE GENOMIC DNA]</scope>
    <source>
        <strain evidence="6 7">PLY_AMNH</strain>
    </source>
</reference>
<feature type="domain" description="ABC transmembrane type-1" evidence="5">
    <location>
        <begin position="30"/>
        <end position="182"/>
    </location>
</feature>
<name>A0AAE0F7M5_9CHLO</name>
<feature type="non-terminal residue" evidence="6">
    <location>
        <position position="182"/>
    </location>
</feature>
<feature type="transmembrane region" description="Helical" evidence="4">
    <location>
        <begin position="30"/>
        <end position="53"/>
    </location>
</feature>
<accession>A0AAE0F7M5</accession>
<dbReference type="GO" id="GO:0016020">
    <property type="term" value="C:membrane"/>
    <property type="evidence" value="ECO:0007669"/>
    <property type="project" value="InterPro"/>
</dbReference>
<feature type="transmembrane region" description="Helical" evidence="4">
    <location>
        <begin position="59"/>
        <end position="79"/>
    </location>
</feature>
<dbReference type="InterPro" id="IPR036640">
    <property type="entry name" value="ABC1_TM_sf"/>
</dbReference>
<evidence type="ECO:0000313" key="6">
    <source>
        <dbReference type="EMBL" id="KAK3254512.1"/>
    </source>
</evidence>
<protein>
    <recommendedName>
        <fullName evidence="5">ABC transmembrane type-1 domain-containing protein</fullName>
    </recommendedName>
</protein>
<dbReference type="GO" id="GO:0140359">
    <property type="term" value="F:ABC-type transporter activity"/>
    <property type="evidence" value="ECO:0007669"/>
    <property type="project" value="InterPro"/>
</dbReference>
<dbReference type="InterPro" id="IPR011527">
    <property type="entry name" value="ABC1_TM_dom"/>
</dbReference>
<evidence type="ECO:0000259" key="5">
    <source>
        <dbReference type="PROSITE" id="PS50929"/>
    </source>
</evidence>